<accession>A0A8J3VIX9</accession>
<dbReference type="InterPro" id="IPR005021">
    <property type="entry name" value="Terminase_largesu-like"/>
</dbReference>
<dbReference type="Proteomes" id="UP000612899">
    <property type="component" value="Unassembled WGS sequence"/>
</dbReference>
<sequence length="472" mass="52276">MRLRLDQQEFLYRWYEYCPRCGRWHFDEGLRGAATGDGKTGLIAAIAVLEFAGPPQIAIPSPNIPIAAASFEQANLLFSVAAVMCGGRDNAVKESPLNGFFEVYDTEIKFADGRPGKIFRVAAAAGTNEGGLPSLFICDELHEWGDVGSNKARVHTVIGKSTKKRRTPRGPGRILNLSTAGFDVDHSLLGAIYKLGIQARRDPSRAPRMLMDWREAPDGLDYNKREHREIAVRAASGAADVLWSTGDRVNDWGKPSMPRHEWIRYYANKWVDVAEESWLKDHPEAWGACEGAWVSSPANPFVVVIDMALKHDSVAVARLEKLPDGRVAVTSRIWEAMGGRIDHLDVFNHVRKVAVGSGFRGVVYDPRFFEVPSRTLEDEGILTIQFDQSPQRMSPACGLAFQMILDGKVVHNGDSQQTAHIQAAVKREQERGFTLSKGKSKKHIDFAITLCMGVWILHQAPAPSRVPLAAWA</sequence>
<dbReference type="PANTHER" id="PTHR41287:SF1">
    <property type="entry name" value="PROTEIN YMFN"/>
    <property type="match status" value="1"/>
</dbReference>
<dbReference type="EMBL" id="BONY01000036">
    <property type="protein sequence ID" value="GIH07408.1"/>
    <property type="molecule type" value="Genomic_DNA"/>
</dbReference>
<dbReference type="Gene3D" id="3.40.50.300">
    <property type="entry name" value="P-loop containing nucleotide triphosphate hydrolases"/>
    <property type="match status" value="1"/>
</dbReference>
<gene>
    <name evidence="1" type="ORF">Rhe02_54750</name>
</gene>
<name>A0A8J3VIX9_9ACTN</name>
<dbReference type="PANTHER" id="PTHR41287">
    <property type="match status" value="1"/>
</dbReference>
<organism evidence="1 2">
    <name type="scientific">Rhizocola hellebori</name>
    <dbReference type="NCBI Taxonomy" id="1392758"/>
    <lineage>
        <taxon>Bacteria</taxon>
        <taxon>Bacillati</taxon>
        <taxon>Actinomycetota</taxon>
        <taxon>Actinomycetes</taxon>
        <taxon>Micromonosporales</taxon>
        <taxon>Micromonosporaceae</taxon>
        <taxon>Rhizocola</taxon>
    </lineage>
</organism>
<evidence type="ECO:0000313" key="1">
    <source>
        <dbReference type="EMBL" id="GIH07408.1"/>
    </source>
</evidence>
<proteinExistence type="predicted"/>
<keyword evidence="2" id="KW-1185">Reference proteome</keyword>
<evidence type="ECO:0000313" key="2">
    <source>
        <dbReference type="Proteomes" id="UP000612899"/>
    </source>
</evidence>
<protein>
    <recommendedName>
        <fullName evidence="3">Terminase</fullName>
    </recommendedName>
</protein>
<evidence type="ECO:0008006" key="3">
    <source>
        <dbReference type="Google" id="ProtNLM"/>
    </source>
</evidence>
<reference evidence="1" key="1">
    <citation type="submission" date="2021-01" db="EMBL/GenBank/DDBJ databases">
        <title>Whole genome shotgun sequence of Rhizocola hellebori NBRC 109834.</title>
        <authorList>
            <person name="Komaki H."/>
            <person name="Tamura T."/>
        </authorList>
    </citation>
    <scope>NUCLEOTIDE SEQUENCE</scope>
    <source>
        <strain evidence="1">NBRC 109834</strain>
    </source>
</reference>
<comment type="caution">
    <text evidence="1">The sequence shown here is derived from an EMBL/GenBank/DDBJ whole genome shotgun (WGS) entry which is preliminary data.</text>
</comment>
<dbReference type="AlphaFoldDB" id="A0A8J3VIX9"/>
<dbReference type="RefSeq" id="WP_203911198.1">
    <property type="nucleotide sequence ID" value="NZ_BONY01000036.1"/>
</dbReference>
<dbReference type="InterPro" id="IPR027417">
    <property type="entry name" value="P-loop_NTPase"/>
</dbReference>
<dbReference type="SUPFAM" id="SSF52540">
    <property type="entry name" value="P-loop containing nucleoside triphosphate hydrolases"/>
    <property type="match status" value="1"/>
</dbReference>